<evidence type="ECO:0000256" key="1">
    <source>
        <dbReference type="SAM" id="Phobius"/>
    </source>
</evidence>
<sequence length="83" mass="9051">MKDRGPRASPRRPARYVLFLTAFFVLTPGSKGLTGLDSWVGGQPITGFRDIGQMVALLIAIALGMAVGFVLTPRTVLDRQRHL</sequence>
<name>A0A939P9K8_9ACTN</name>
<protein>
    <submittedName>
        <fullName evidence="2">Uncharacterized protein</fullName>
    </submittedName>
</protein>
<feature type="transmembrane region" description="Helical" evidence="1">
    <location>
        <begin position="51"/>
        <end position="71"/>
    </location>
</feature>
<organism evidence="2 3">
    <name type="scientific">Actinomadura barringtoniae</name>
    <dbReference type="NCBI Taxonomy" id="1427535"/>
    <lineage>
        <taxon>Bacteria</taxon>
        <taxon>Bacillati</taxon>
        <taxon>Actinomycetota</taxon>
        <taxon>Actinomycetes</taxon>
        <taxon>Streptosporangiales</taxon>
        <taxon>Thermomonosporaceae</taxon>
        <taxon>Actinomadura</taxon>
    </lineage>
</organism>
<dbReference type="AlphaFoldDB" id="A0A939P9K8"/>
<proteinExistence type="predicted"/>
<keyword evidence="3" id="KW-1185">Reference proteome</keyword>
<dbReference type="RefSeq" id="WP_208255986.1">
    <property type="nucleotide sequence ID" value="NZ_JAGEOJ010000005.1"/>
</dbReference>
<gene>
    <name evidence="2" type="ORF">J4573_14680</name>
</gene>
<evidence type="ECO:0000313" key="2">
    <source>
        <dbReference type="EMBL" id="MBO2448348.1"/>
    </source>
</evidence>
<accession>A0A939P9K8</accession>
<comment type="caution">
    <text evidence="2">The sequence shown here is derived from an EMBL/GenBank/DDBJ whole genome shotgun (WGS) entry which is preliminary data.</text>
</comment>
<evidence type="ECO:0000313" key="3">
    <source>
        <dbReference type="Proteomes" id="UP000669179"/>
    </source>
</evidence>
<keyword evidence="1" id="KW-0812">Transmembrane</keyword>
<dbReference type="EMBL" id="JAGEOJ010000005">
    <property type="protein sequence ID" value="MBO2448348.1"/>
    <property type="molecule type" value="Genomic_DNA"/>
</dbReference>
<dbReference type="Proteomes" id="UP000669179">
    <property type="component" value="Unassembled WGS sequence"/>
</dbReference>
<reference evidence="2" key="1">
    <citation type="submission" date="2021-03" db="EMBL/GenBank/DDBJ databases">
        <authorList>
            <person name="Kanchanasin P."/>
            <person name="Saeng-In P."/>
            <person name="Phongsopitanun W."/>
            <person name="Yuki M."/>
            <person name="Kudo T."/>
            <person name="Ohkuma M."/>
            <person name="Tanasupawat S."/>
        </authorList>
    </citation>
    <scope>NUCLEOTIDE SEQUENCE</scope>
    <source>
        <strain evidence="2">GKU 128</strain>
    </source>
</reference>
<keyword evidence="1" id="KW-0472">Membrane</keyword>
<keyword evidence="1" id="KW-1133">Transmembrane helix</keyword>